<feature type="compositionally biased region" description="Low complexity" evidence="6">
    <location>
        <begin position="1"/>
        <end position="28"/>
    </location>
</feature>
<evidence type="ECO:0000313" key="8">
    <source>
        <dbReference type="Proteomes" id="UP000254866"/>
    </source>
</evidence>
<dbReference type="GeneID" id="43600471"/>
<dbReference type="RefSeq" id="XP_031867476.1">
    <property type="nucleotide sequence ID" value="XM_032016245.1"/>
</dbReference>
<name>A0A370TH13_9HELO</name>
<dbReference type="PRINTS" id="PR00420">
    <property type="entry name" value="RNGMNOXGNASE"/>
</dbReference>
<dbReference type="Gene3D" id="3.50.50.60">
    <property type="entry name" value="FAD/NAD(P)-binding domain"/>
    <property type="match status" value="1"/>
</dbReference>
<dbReference type="AlphaFoldDB" id="A0A370TH13"/>
<evidence type="ECO:0000256" key="1">
    <source>
        <dbReference type="ARBA" id="ARBA00001974"/>
    </source>
</evidence>
<accession>A0A370TH13</accession>
<dbReference type="Proteomes" id="UP000254866">
    <property type="component" value="Unassembled WGS sequence"/>
</dbReference>
<evidence type="ECO:0000313" key="7">
    <source>
        <dbReference type="EMBL" id="RDL34494.1"/>
    </source>
</evidence>
<dbReference type="PANTHER" id="PTHR47178:SF5">
    <property type="entry name" value="FAD-BINDING DOMAIN-CONTAINING PROTEIN"/>
    <property type="match status" value="1"/>
</dbReference>
<dbReference type="SUPFAM" id="SSF51905">
    <property type="entry name" value="FAD/NAD(P)-binding domain"/>
    <property type="match status" value="1"/>
</dbReference>
<evidence type="ECO:0000256" key="3">
    <source>
        <dbReference type="ARBA" id="ARBA00022827"/>
    </source>
</evidence>
<sequence length="468" mass="52480">MPSSPTPLRSSSSISTSSSWPSASTQTSIHEQTPPIIRVAIVGGGLGGLTLAQILHCAPNVQVTVYERSIDEIERLSGYRVMLSSFVLKKLQATLHKDVWDRVAASIGVQPQCGQELTFFKSDGRKMLAFEADEIRDTYSVNRWLLRNALLYGSHDFAIFGKTFQAYENLPNGGMMVHFNDGSRVECDLLVGADGIGSRVRKQLVPDARITEPWLAIIYFKIPLTPVTENLLLTQSMTRAFCHRNQNIFIHSWTNPRKHWATLYDEYDIGMDESFIMFGYGSPCDEFSNKSKPPGELSSEELKVECLERVRADPKMHPSFIALAEQLIINTAHIHIVRDCKAIKRWNSGSVTLIGDSVFSISTVLGKGANCAMLDAIDLAEALQLPQIFNPSIRSHELQQAGARNVKRRLKERQRGALIQNIIYSGNNKMKELCRDLGLKLAFEWIDDPRATNFHSGKKRCPEKVERS</sequence>
<evidence type="ECO:0000256" key="4">
    <source>
        <dbReference type="ARBA" id="ARBA00023002"/>
    </source>
</evidence>
<evidence type="ECO:0000256" key="6">
    <source>
        <dbReference type="SAM" id="MobiDB-lite"/>
    </source>
</evidence>
<protein>
    <submittedName>
        <fullName evidence="7">FAD protein</fullName>
    </submittedName>
</protein>
<feature type="region of interest" description="Disordered" evidence="6">
    <location>
        <begin position="1"/>
        <end position="29"/>
    </location>
</feature>
<comment type="cofactor">
    <cofactor evidence="1">
        <name>FAD</name>
        <dbReference type="ChEBI" id="CHEBI:57692"/>
    </cofactor>
</comment>
<dbReference type="STRING" id="2656787.A0A370TH13"/>
<dbReference type="InterPro" id="IPR036188">
    <property type="entry name" value="FAD/NAD-bd_sf"/>
</dbReference>
<keyword evidence="5" id="KW-0503">Monooxygenase</keyword>
<dbReference type="GO" id="GO:0004497">
    <property type="term" value="F:monooxygenase activity"/>
    <property type="evidence" value="ECO:0007669"/>
    <property type="project" value="UniProtKB-KW"/>
</dbReference>
<dbReference type="PANTHER" id="PTHR47178">
    <property type="entry name" value="MONOOXYGENASE, FAD-BINDING"/>
    <property type="match status" value="1"/>
</dbReference>
<organism evidence="7 8">
    <name type="scientific">Venustampulla echinocandica</name>
    <dbReference type="NCBI Taxonomy" id="2656787"/>
    <lineage>
        <taxon>Eukaryota</taxon>
        <taxon>Fungi</taxon>
        <taxon>Dikarya</taxon>
        <taxon>Ascomycota</taxon>
        <taxon>Pezizomycotina</taxon>
        <taxon>Leotiomycetes</taxon>
        <taxon>Helotiales</taxon>
        <taxon>Pleuroascaceae</taxon>
        <taxon>Venustampulla</taxon>
    </lineage>
</organism>
<dbReference type="OrthoDB" id="655030at2759"/>
<evidence type="ECO:0000256" key="5">
    <source>
        <dbReference type="ARBA" id="ARBA00023033"/>
    </source>
</evidence>
<keyword evidence="3" id="KW-0274">FAD</keyword>
<keyword evidence="8" id="KW-1185">Reference proteome</keyword>
<reference evidence="7 8" key="1">
    <citation type="journal article" date="2018" name="IMA Fungus">
        <title>IMA Genome-F 9: Draft genome sequence of Annulohypoxylon stygium, Aspergillus mulundensis, Berkeleyomyces basicola (syn. Thielaviopsis basicola), Ceratocystis smalleyi, two Cercospora beticola strains, Coleophoma cylindrospora, Fusarium fracticaudum, Phialophora cf. hyalina, and Morchella septimelata.</title>
        <authorList>
            <person name="Wingfield B.D."/>
            <person name="Bills G.F."/>
            <person name="Dong Y."/>
            <person name="Huang W."/>
            <person name="Nel W.J."/>
            <person name="Swalarsk-Parry B.S."/>
            <person name="Vaghefi N."/>
            <person name="Wilken P.M."/>
            <person name="An Z."/>
            <person name="de Beer Z.W."/>
            <person name="De Vos L."/>
            <person name="Chen L."/>
            <person name="Duong T.A."/>
            <person name="Gao Y."/>
            <person name="Hammerbacher A."/>
            <person name="Kikkert J.R."/>
            <person name="Li Y."/>
            <person name="Li H."/>
            <person name="Li K."/>
            <person name="Li Q."/>
            <person name="Liu X."/>
            <person name="Ma X."/>
            <person name="Naidoo K."/>
            <person name="Pethybridge S.J."/>
            <person name="Sun J."/>
            <person name="Steenkamp E.T."/>
            <person name="van der Nest M.A."/>
            <person name="van Wyk S."/>
            <person name="Wingfield M.J."/>
            <person name="Xiong C."/>
            <person name="Yue Q."/>
            <person name="Zhang X."/>
        </authorList>
    </citation>
    <scope>NUCLEOTIDE SEQUENCE [LARGE SCALE GENOMIC DNA]</scope>
    <source>
        <strain evidence="7 8">BP 5553</strain>
    </source>
</reference>
<gene>
    <name evidence="7" type="ORF">BP5553_07622</name>
</gene>
<dbReference type="EMBL" id="NPIC01000007">
    <property type="protein sequence ID" value="RDL34494.1"/>
    <property type="molecule type" value="Genomic_DNA"/>
</dbReference>
<evidence type="ECO:0000256" key="2">
    <source>
        <dbReference type="ARBA" id="ARBA00022630"/>
    </source>
</evidence>
<proteinExistence type="predicted"/>
<keyword evidence="4" id="KW-0560">Oxidoreductase</keyword>
<keyword evidence="2" id="KW-0285">Flavoprotein</keyword>
<comment type="caution">
    <text evidence="7">The sequence shown here is derived from an EMBL/GenBank/DDBJ whole genome shotgun (WGS) entry which is preliminary data.</text>
</comment>